<evidence type="ECO:0000313" key="3">
    <source>
        <dbReference type="EMBL" id="AIB06866.1"/>
    </source>
</evidence>
<organism evidence="3">
    <name type="scientific">Lactococcus lactis subsp. lactis</name>
    <name type="common">Streptococcus lactis</name>
    <dbReference type="NCBI Taxonomy" id="1360"/>
    <lineage>
        <taxon>Bacteria</taxon>
        <taxon>Bacillati</taxon>
        <taxon>Bacillota</taxon>
        <taxon>Bacilli</taxon>
        <taxon>Lactobacillales</taxon>
        <taxon>Streptococcaceae</taxon>
        <taxon>Lactococcus</taxon>
    </lineage>
</organism>
<dbReference type="Pfam" id="PF06970">
    <property type="entry name" value="RepA_N"/>
    <property type="match status" value="1"/>
</dbReference>
<evidence type="ECO:0000259" key="1">
    <source>
        <dbReference type="Pfam" id="PF06970"/>
    </source>
</evidence>
<geneLocation type="plasmid" evidence="3">
    <name>pIBB-JZK</name>
</geneLocation>
<reference evidence="3" key="1">
    <citation type="submission" date="2013-06" db="EMBL/GenBank/DDBJ databases">
        <title>Identification and characterisation of tetracycline resistance in Lactococcus lactis.</title>
        <authorList>
            <person name="Zycka-Krzesinska J."/>
            <person name="Bardowski J."/>
        </authorList>
    </citation>
    <scope>NUCLEOTIDE SEQUENCE</scope>
    <source>
        <strain evidence="3">ILIBB-JZK</strain>
        <plasmid evidence="3">pIBB-JZK</plasmid>
    </source>
</reference>
<dbReference type="InterPro" id="IPR010724">
    <property type="entry name" value="RepA_N"/>
</dbReference>
<dbReference type="AlphaFoldDB" id="A0A068AAW4"/>
<evidence type="ECO:0000259" key="2">
    <source>
        <dbReference type="Pfam" id="PF18008"/>
    </source>
</evidence>
<feature type="domain" description="Replication initiator A N-terminal" evidence="1">
    <location>
        <begin position="16"/>
        <end position="90"/>
    </location>
</feature>
<dbReference type="Pfam" id="PF18008">
    <property type="entry name" value="Bac_RepA_C"/>
    <property type="match status" value="1"/>
</dbReference>
<dbReference type="EMBL" id="KF278750">
    <property type="protein sequence ID" value="AIB06866.1"/>
    <property type="molecule type" value="Genomic_DNA"/>
</dbReference>
<keyword evidence="3" id="KW-0614">Plasmid</keyword>
<name>A0A068AAW4_LACLL</name>
<proteinExistence type="predicted"/>
<dbReference type="RefSeq" id="WP_031942294.1">
    <property type="nucleotide sequence ID" value="NC_024965.1"/>
</dbReference>
<feature type="domain" description="Replication initiator protein A C-terminal" evidence="2">
    <location>
        <begin position="248"/>
        <end position="346"/>
    </location>
</feature>
<sequence>MTQFNFIQSQNAYGTKFFQLPQVLLYGEKYKKLSDSAKLGYVVLRDRLEYSLQNNWIDDEDRVYFIFTNQELNDLFGWGNTKISKIKKELEEAGLLFQVKQAFDPKKMKNLPNRLYLADLEVTAKDVYIKQDFANKTAETLDMSGQPQMGARLEKIKTAETLDKSGQPQMGARLKTAETLDKSGQPQMGHNLYKTNLDTNKDTNKDTSMLDFSSTNFSQDVLQKQNQDIVANASEFLVSNGNSGKIPLEAETIKLISLWSANDPKKMEKMIGIIFNAKKASETFITQQTGTPTTIFLDNYEDLQHDITVSLRRTFNAIRNKQDKKQKVNPENYIFGAMRNTFEVWYSEYMQSLSSNG</sequence>
<gene>
    <name evidence="3" type="primary">orf10</name>
</gene>
<protein>
    <submittedName>
        <fullName evidence="3">Truncated plasmid replication initiator protein A</fullName>
    </submittedName>
</protein>
<dbReference type="InterPro" id="IPR041151">
    <property type="entry name" value="Bac_RepA_C"/>
</dbReference>
<accession>A0A068AAW4</accession>